<dbReference type="RefSeq" id="WP_004030440.1">
    <property type="nucleotide sequence ID" value="NZ_AMPO01000004.1"/>
</dbReference>
<keyword evidence="1" id="KW-0472">Membrane</keyword>
<dbReference type="EMBL" id="AMPO01000004">
    <property type="protein sequence ID" value="EKF85992.1"/>
    <property type="molecule type" value="Genomic_DNA"/>
</dbReference>
<accession>K2R455</accession>
<organism evidence="2 3">
    <name type="scientific">Methanobacterium formicicum (strain DSM 3637 / PP1)</name>
    <dbReference type="NCBI Taxonomy" id="1204725"/>
    <lineage>
        <taxon>Archaea</taxon>
        <taxon>Methanobacteriati</taxon>
        <taxon>Methanobacteriota</taxon>
        <taxon>Methanomada group</taxon>
        <taxon>Methanobacteria</taxon>
        <taxon>Methanobacteriales</taxon>
        <taxon>Methanobacteriaceae</taxon>
        <taxon>Methanobacterium</taxon>
    </lineage>
</organism>
<keyword evidence="1" id="KW-1133">Transmembrane helix</keyword>
<keyword evidence="1" id="KW-0812">Transmembrane</keyword>
<feature type="transmembrane region" description="Helical" evidence="1">
    <location>
        <begin position="7"/>
        <end position="26"/>
    </location>
</feature>
<feature type="transmembrane region" description="Helical" evidence="1">
    <location>
        <begin position="32"/>
        <end position="54"/>
    </location>
</feature>
<protein>
    <submittedName>
        <fullName evidence="2">Uncharacterized protein</fullName>
    </submittedName>
</protein>
<dbReference type="AlphaFoldDB" id="K2R455"/>
<evidence type="ECO:0000313" key="2">
    <source>
        <dbReference type="EMBL" id="EKF85992.1"/>
    </source>
</evidence>
<reference evidence="2 3" key="1">
    <citation type="journal article" date="2012" name="J. Bacteriol.">
        <title>Draft genome sequence of Methanobacterium formicicum DSM 3637, an archaebacterium isolated from the methane producer amoeba Pelomyxa palustris.</title>
        <authorList>
            <person name="Gutierrez G."/>
        </authorList>
    </citation>
    <scope>NUCLEOTIDE SEQUENCE [LARGE SCALE GENOMIC DNA]</scope>
    <source>
        <strain evidence="3">DSM 3637 / PP1</strain>
    </source>
</reference>
<dbReference type="PATRIC" id="fig|1204725.3.peg.1183"/>
<comment type="caution">
    <text evidence="2">The sequence shown here is derived from an EMBL/GenBank/DDBJ whole genome shotgun (WGS) entry which is preliminary data.</text>
</comment>
<evidence type="ECO:0000256" key="1">
    <source>
        <dbReference type="SAM" id="Phobius"/>
    </source>
</evidence>
<sequence>MVEKQQATGGSMVGFAIIILILFLIFPVFTWYLIWFAIIVMLLGGIITMMTGGAE</sequence>
<proteinExistence type="predicted"/>
<dbReference type="Proteomes" id="UP000007360">
    <property type="component" value="Unassembled WGS sequence"/>
</dbReference>
<keyword evidence="3" id="KW-1185">Reference proteome</keyword>
<name>K2R455_METFP</name>
<gene>
    <name evidence="2" type="ORF">A994_05881</name>
</gene>
<evidence type="ECO:0000313" key="3">
    <source>
        <dbReference type="Proteomes" id="UP000007360"/>
    </source>
</evidence>